<accession>A0A6V7RCR8</accession>
<dbReference type="InterPro" id="IPR037045">
    <property type="entry name" value="S8pro/Inhibitor_I9_sf"/>
</dbReference>
<feature type="signal peptide" evidence="1">
    <location>
        <begin position="1"/>
        <end position="19"/>
    </location>
</feature>
<evidence type="ECO:0008006" key="4">
    <source>
        <dbReference type="Google" id="ProtNLM"/>
    </source>
</evidence>
<dbReference type="EMBL" id="CAJEWE010000008">
    <property type="protein sequence ID" value="CAD2075198.1"/>
    <property type="molecule type" value="Genomic_DNA"/>
</dbReference>
<dbReference type="AlphaFoldDB" id="A0A6V7RCR8"/>
<keyword evidence="1" id="KW-0732">Signal</keyword>
<dbReference type="Gene3D" id="3.30.70.80">
    <property type="entry name" value="Peptidase S8 propeptide/proteinase inhibitor I9"/>
    <property type="match status" value="1"/>
</dbReference>
<dbReference type="RefSeq" id="WP_186086559.1">
    <property type="nucleotide sequence ID" value="NZ_BMDB01000005.1"/>
</dbReference>
<dbReference type="Proteomes" id="UP000521032">
    <property type="component" value="Unassembled WGS sequence"/>
</dbReference>
<reference evidence="2 3" key="1">
    <citation type="submission" date="2020-07" db="EMBL/GenBank/DDBJ databases">
        <authorList>
            <person name="Criscuolo A."/>
        </authorList>
    </citation>
    <scope>NUCLEOTIDE SEQUENCE [LARGE SCALE GENOMIC DNA]</scope>
    <source>
        <strain evidence="3">CIP 111030</strain>
    </source>
</reference>
<proteinExistence type="predicted"/>
<comment type="caution">
    <text evidence="2">The sequence shown here is derived from an EMBL/GenBank/DDBJ whole genome shotgun (WGS) entry which is preliminary data.</text>
</comment>
<evidence type="ECO:0000313" key="3">
    <source>
        <dbReference type="Proteomes" id="UP000521032"/>
    </source>
</evidence>
<feature type="chain" id="PRO_5038972627" description="Inhibitor I9 domain-containing protein" evidence="1">
    <location>
        <begin position="20"/>
        <end position="117"/>
    </location>
</feature>
<evidence type="ECO:0000256" key="1">
    <source>
        <dbReference type="SAM" id="SignalP"/>
    </source>
</evidence>
<dbReference type="PROSITE" id="PS51257">
    <property type="entry name" value="PROKAR_LIPOPROTEIN"/>
    <property type="match status" value="1"/>
</dbReference>
<keyword evidence="3" id="KW-1185">Reference proteome</keyword>
<name>A0A6V7RCR8_9BACL</name>
<protein>
    <recommendedName>
        <fullName evidence="4">Inhibitor I9 domain-containing protein</fullName>
    </recommendedName>
</protein>
<evidence type="ECO:0000313" key="2">
    <source>
        <dbReference type="EMBL" id="CAD2075198.1"/>
    </source>
</evidence>
<organism evidence="2 3">
    <name type="scientific">Phocicoccus schoeneichii</name>
    <dbReference type="NCBI Taxonomy" id="1812261"/>
    <lineage>
        <taxon>Bacteria</taxon>
        <taxon>Bacillati</taxon>
        <taxon>Bacillota</taxon>
        <taxon>Bacilli</taxon>
        <taxon>Bacillales</taxon>
        <taxon>Salinicoccaceae</taxon>
        <taxon>Phocicoccus</taxon>
    </lineage>
</organism>
<gene>
    <name evidence="2" type="ORF">JEOSCH030_00820</name>
</gene>
<sequence>MKRLIIIFTLLLVGCTTNGEDPVKEDTTQEENTITTNEDRTLYIVSFKEYVEDSELEAYGVTKDMIDGDMETLKMKSIFLTDEEKEKLESFDAVSYIEEDGEVSIPEGPSEKNNDAK</sequence>